<dbReference type="InterPro" id="IPR011004">
    <property type="entry name" value="Trimer_LpxA-like_sf"/>
</dbReference>
<dbReference type="AlphaFoldDB" id="A0A3S9PAQ3"/>
<dbReference type="Pfam" id="PF14602">
    <property type="entry name" value="Hexapep_2"/>
    <property type="match status" value="1"/>
</dbReference>
<sequence length="203" mass="22532">MKRIKAYLQNNPSIKKIIHSMIISNYRPRFWVRLLWNPFVHKIGKGVVIRAQVRRDVLPFNKFEVGNKTIIESYSVINNAVGNVTIGKECVIGFGNTIIGPVEIEDDVILAQNVVISALNHLYEDVSKPIAKQGITVNKIIIGSNSWIAANVSIVAGVTIGKHCVIGAGTVVTKSVPDYHIAIGNPARLIKKYNHTTEKWEKI</sequence>
<protein>
    <submittedName>
        <fullName evidence="3">Acyltransferase</fullName>
    </submittedName>
</protein>
<keyword evidence="3" id="KW-0012">Acyltransferase</keyword>
<reference evidence="3 4" key="1">
    <citation type="submission" date="2018-12" db="EMBL/GenBank/DDBJ databases">
        <title>Flammeovirga pectinis sp. nov., isolated from the gut of the Korean scallop, Patinopecten yessoensis.</title>
        <authorList>
            <person name="Bae J.-W."/>
            <person name="Jeong Y.-S."/>
            <person name="Kang W."/>
        </authorList>
    </citation>
    <scope>NUCLEOTIDE SEQUENCE [LARGE SCALE GENOMIC DNA]</scope>
    <source>
        <strain evidence="3 4">L12M1</strain>
    </source>
</reference>
<keyword evidence="4" id="KW-1185">Reference proteome</keyword>
<evidence type="ECO:0000313" key="3">
    <source>
        <dbReference type="EMBL" id="AZQ65294.1"/>
    </source>
</evidence>
<gene>
    <name evidence="3" type="ORF">EI427_24065</name>
</gene>
<dbReference type="PANTHER" id="PTHR23416">
    <property type="entry name" value="SIALIC ACID SYNTHASE-RELATED"/>
    <property type="match status" value="1"/>
</dbReference>
<dbReference type="RefSeq" id="WP_126619871.1">
    <property type="nucleotide sequence ID" value="NZ_CP034563.1"/>
</dbReference>
<organism evidence="3 4">
    <name type="scientific">Flammeovirga pectinis</name>
    <dbReference type="NCBI Taxonomy" id="2494373"/>
    <lineage>
        <taxon>Bacteria</taxon>
        <taxon>Pseudomonadati</taxon>
        <taxon>Bacteroidota</taxon>
        <taxon>Cytophagia</taxon>
        <taxon>Cytophagales</taxon>
        <taxon>Flammeovirgaceae</taxon>
        <taxon>Flammeovirga</taxon>
    </lineage>
</organism>
<evidence type="ECO:0000256" key="2">
    <source>
        <dbReference type="ARBA" id="ARBA00022679"/>
    </source>
</evidence>
<name>A0A3S9PAQ3_9BACT</name>
<dbReference type="CDD" id="cd04647">
    <property type="entry name" value="LbH_MAT_like"/>
    <property type="match status" value="1"/>
</dbReference>
<dbReference type="Gene3D" id="2.160.10.10">
    <property type="entry name" value="Hexapeptide repeat proteins"/>
    <property type="match status" value="1"/>
</dbReference>
<dbReference type="InterPro" id="IPR001451">
    <property type="entry name" value="Hexapep"/>
</dbReference>
<dbReference type="GO" id="GO:0008374">
    <property type="term" value="F:O-acyltransferase activity"/>
    <property type="evidence" value="ECO:0007669"/>
    <property type="project" value="TreeGrafter"/>
</dbReference>
<dbReference type="EMBL" id="CP034563">
    <property type="protein sequence ID" value="AZQ65294.1"/>
    <property type="molecule type" value="Genomic_DNA"/>
</dbReference>
<keyword evidence="2 3" id="KW-0808">Transferase</keyword>
<dbReference type="Pfam" id="PF00132">
    <property type="entry name" value="Hexapep"/>
    <property type="match status" value="1"/>
</dbReference>
<dbReference type="OrthoDB" id="9814490at2"/>
<proteinExistence type="inferred from homology"/>
<dbReference type="PANTHER" id="PTHR23416:SF23">
    <property type="entry name" value="ACETYLTRANSFERASE C18B11.09C-RELATED"/>
    <property type="match status" value="1"/>
</dbReference>
<dbReference type="Proteomes" id="UP000267268">
    <property type="component" value="Chromosome 2"/>
</dbReference>
<dbReference type="GO" id="GO:0005829">
    <property type="term" value="C:cytosol"/>
    <property type="evidence" value="ECO:0007669"/>
    <property type="project" value="TreeGrafter"/>
</dbReference>
<dbReference type="KEGG" id="fll:EI427_24065"/>
<evidence type="ECO:0000256" key="1">
    <source>
        <dbReference type="ARBA" id="ARBA00007274"/>
    </source>
</evidence>
<accession>A0A3S9PAQ3</accession>
<dbReference type="InterPro" id="IPR051159">
    <property type="entry name" value="Hexapeptide_acetyltransf"/>
</dbReference>
<dbReference type="SUPFAM" id="SSF51161">
    <property type="entry name" value="Trimeric LpxA-like enzymes"/>
    <property type="match status" value="1"/>
</dbReference>
<comment type="similarity">
    <text evidence="1">Belongs to the transferase hexapeptide repeat family.</text>
</comment>
<evidence type="ECO:0000313" key="4">
    <source>
        <dbReference type="Proteomes" id="UP000267268"/>
    </source>
</evidence>